<proteinExistence type="predicted"/>
<evidence type="ECO:0000313" key="3">
    <source>
        <dbReference type="Proteomes" id="UP000553776"/>
    </source>
</evidence>
<keyword evidence="1" id="KW-1133">Transmembrane helix</keyword>
<keyword evidence="1" id="KW-0812">Transmembrane</keyword>
<comment type="caution">
    <text evidence="2">The sequence shown here is derived from an EMBL/GenBank/DDBJ whole genome shotgun (WGS) entry which is preliminary data.</text>
</comment>
<dbReference type="EMBL" id="JACJVR010000018">
    <property type="protein sequence ID" value="MBB6690804.1"/>
    <property type="molecule type" value="Genomic_DNA"/>
</dbReference>
<evidence type="ECO:0000313" key="2">
    <source>
        <dbReference type="EMBL" id="MBB6690804.1"/>
    </source>
</evidence>
<dbReference type="InterPro" id="IPR021320">
    <property type="entry name" value="DUF2905"/>
</dbReference>
<feature type="transmembrane region" description="Helical" evidence="1">
    <location>
        <begin position="45"/>
        <end position="68"/>
    </location>
</feature>
<keyword evidence="3" id="KW-1185">Reference proteome</keyword>
<reference evidence="2 3" key="1">
    <citation type="submission" date="2020-08" db="EMBL/GenBank/DDBJ databases">
        <title>Cohnella phylogeny.</title>
        <authorList>
            <person name="Dunlap C."/>
        </authorList>
    </citation>
    <scope>NUCLEOTIDE SEQUENCE [LARGE SCALE GENOMIC DNA]</scope>
    <source>
        <strain evidence="2 3">DSM 25239</strain>
    </source>
</reference>
<protein>
    <submittedName>
        <fullName evidence="2">DUF2905 domain-containing protein</fullName>
    </submittedName>
</protein>
<dbReference type="PANTHER" id="PTHR36443:SF1">
    <property type="entry name" value="BSR5223 PROTEIN"/>
    <property type="match status" value="1"/>
</dbReference>
<sequence>MATFPKVLIGLGILLVVVGLIWMVGGRFLNFGRLPGDISYEKGNVRFYFPIVTCIVVSVVLSFIFYLVRLFSR</sequence>
<organism evidence="2 3">
    <name type="scientific">Cohnella xylanilytica</name>
    <dbReference type="NCBI Taxonomy" id="557555"/>
    <lineage>
        <taxon>Bacteria</taxon>
        <taxon>Bacillati</taxon>
        <taxon>Bacillota</taxon>
        <taxon>Bacilli</taxon>
        <taxon>Bacillales</taxon>
        <taxon>Paenibacillaceae</taxon>
        <taxon>Cohnella</taxon>
    </lineage>
</organism>
<dbReference type="PANTHER" id="PTHR36443">
    <property type="entry name" value="BSR5223 PROTEIN"/>
    <property type="match status" value="1"/>
</dbReference>
<name>A0A841TYT1_9BACL</name>
<dbReference type="Proteomes" id="UP000553776">
    <property type="component" value="Unassembled WGS sequence"/>
</dbReference>
<gene>
    <name evidence="2" type="ORF">H7B90_05245</name>
</gene>
<evidence type="ECO:0000256" key="1">
    <source>
        <dbReference type="SAM" id="Phobius"/>
    </source>
</evidence>
<keyword evidence="1" id="KW-0472">Membrane</keyword>
<accession>A0A841TYT1</accession>
<feature type="transmembrane region" description="Helical" evidence="1">
    <location>
        <begin position="7"/>
        <end position="25"/>
    </location>
</feature>
<dbReference type="RefSeq" id="WP_185134805.1">
    <property type="nucleotide sequence ID" value="NZ_BORM01000002.1"/>
</dbReference>
<dbReference type="AlphaFoldDB" id="A0A841TYT1"/>
<dbReference type="Pfam" id="PF11146">
    <property type="entry name" value="DUF2905"/>
    <property type="match status" value="1"/>
</dbReference>